<evidence type="ECO:0000256" key="2">
    <source>
        <dbReference type="ARBA" id="ARBA00022475"/>
    </source>
</evidence>
<evidence type="ECO:0000256" key="9">
    <source>
        <dbReference type="SAM" id="Phobius"/>
    </source>
</evidence>
<dbReference type="RefSeq" id="WP_066611424.1">
    <property type="nucleotide sequence ID" value="NZ_LQQU01000017.1"/>
</dbReference>
<sequence>MAFDLEEQEQLDALKAFWSRWGKWLAGALGLAVAAYVGYQGWQYYQKQQSLAAAAVFERFEATLANGDLKAVKGAQATLAEAYPGSAYASRAALLAARVAFDKGDLAYAKQQLTWVAERSDEDALKALARLRLAAVLLDEQRYDAALAELARERPASFDALFLDLKGDVLAARGDAKGARDAYQAALAKLAGESPNRQFIQTKLDALGA</sequence>
<gene>
    <name evidence="11" type="ORF">AVW16_09550</name>
</gene>
<dbReference type="OrthoDB" id="8521102at2"/>
<keyword evidence="2" id="KW-1003">Cell membrane</keyword>
<keyword evidence="6" id="KW-0143">Chaperone</keyword>
<evidence type="ECO:0000313" key="11">
    <source>
        <dbReference type="EMBL" id="KZE32634.1"/>
    </source>
</evidence>
<comment type="similarity">
    <text evidence="7">Belongs to the YfgM family.</text>
</comment>
<evidence type="ECO:0000256" key="7">
    <source>
        <dbReference type="ARBA" id="ARBA00024197"/>
    </source>
</evidence>
<dbReference type="STRING" id="1452487.AVW16_09550"/>
<keyword evidence="3 9" id="KW-0812">Transmembrane</keyword>
<dbReference type="GO" id="GO:0005886">
    <property type="term" value="C:plasma membrane"/>
    <property type="evidence" value="ECO:0007669"/>
    <property type="project" value="UniProtKB-SubCell"/>
</dbReference>
<keyword evidence="12" id="KW-1185">Reference proteome</keyword>
<evidence type="ECO:0000259" key="10">
    <source>
        <dbReference type="Pfam" id="PF09976"/>
    </source>
</evidence>
<dbReference type="Proteomes" id="UP000076625">
    <property type="component" value="Unassembled WGS sequence"/>
</dbReference>
<evidence type="ECO:0000256" key="4">
    <source>
        <dbReference type="ARBA" id="ARBA00022989"/>
    </source>
</evidence>
<name>A0A165FAM6_9NEIS</name>
<dbReference type="AlphaFoldDB" id="A0A165FAM6"/>
<comment type="subcellular location">
    <subcellularLocation>
        <location evidence="1">Cell membrane</location>
        <topology evidence="1">Single-pass type II membrane protein</topology>
    </subcellularLocation>
</comment>
<comment type="caution">
    <text evidence="11">The sequence shown here is derived from an EMBL/GenBank/DDBJ whole genome shotgun (WGS) entry which is preliminary data.</text>
</comment>
<dbReference type="PANTHER" id="PTHR38035">
    <property type="entry name" value="UPF0070 PROTEIN YFGM"/>
    <property type="match status" value="1"/>
</dbReference>
<keyword evidence="4 9" id="KW-1133">Transmembrane helix</keyword>
<evidence type="ECO:0000256" key="5">
    <source>
        <dbReference type="ARBA" id="ARBA00023136"/>
    </source>
</evidence>
<feature type="domain" description="Ancillary SecYEG translocon subunit/Cell division coordinator CpoB TPR" evidence="10">
    <location>
        <begin position="15"/>
        <end position="208"/>
    </location>
</feature>
<evidence type="ECO:0000256" key="1">
    <source>
        <dbReference type="ARBA" id="ARBA00004401"/>
    </source>
</evidence>
<dbReference type="PIRSF" id="PIRSF006170">
    <property type="entry name" value="YfgM"/>
    <property type="match status" value="1"/>
</dbReference>
<evidence type="ECO:0000256" key="3">
    <source>
        <dbReference type="ARBA" id="ARBA00022692"/>
    </source>
</evidence>
<feature type="transmembrane region" description="Helical" evidence="9">
    <location>
        <begin position="21"/>
        <end position="39"/>
    </location>
</feature>
<dbReference type="InterPro" id="IPR026039">
    <property type="entry name" value="YfgM"/>
</dbReference>
<proteinExistence type="inferred from homology"/>
<evidence type="ECO:0000256" key="8">
    <source>
        <dbReference type="ARBA" id="ARBA00024235"/>
    </source>
</evidence>
<dbReference type="InterPro" id="IPR011990">
    <property type="entry name" value="TPR-like_helical_dom_sf"/>
</dbReference>
<evidence type="ECO:0000313" key="12">
    <source>
        <dbReference type="Proteomes" id="UP000076625"/>
    </source>
</evidence>
<evidence type="ECO:0000256" key="6">
    <source>
        <dbReference type="ARBA" id="ARBA00023186"/>
    </source>
</evidence>
<dbReference type="Pfam" id="PF09976">
    <property type="entry name" value="TPR_21"/>
    <property type="match status" value="1"/>
</dbReference>
<dbReference type="PANTHER" id="PTHR38035:SF1">
    <property type="entry name" value="ANCILLARY SECYEG TRANSLOCON SUBUNIT"/>
    <property type="match status" value="1"/>
</dbReference>
<dbReference type="SUPFAM" id="SSF48452">
    <property type="entry name" value="TPR-like"/>
    <property type="match status" value="1"/>
</dbReference>
<dbReference type="EMBL" id="LQQU01000017">
    <property type="protein sequence ID" value="KZE32634.1"/>
    <property type="molecule type" value="Genomic_DNA"/>
</dbReference>
<reference evidence="12" key="1">
    <citation type="submission" date="2016-01" db="EMBL/GenBank/DDBJ databases">
        <title>Draft genome of Chromobacterium sp. F49.</title>
        <authorList>
            <person name="Hong K.W."/>
        </authorList>
    </citation>
    <scope>NUCLEOTIDE SEQUENCE [LARGE SCALE GENOMIC DNA]</scope>
    <source>
        <strain evidence="12">CN10</strain>
    </source>
</reference>
<keyword evidence="5 9" id="KW-0472">Membrane</keyword>
<dbReference type="GO" id="GO:0044877">
    <property type="term" value="F:protein-containing complex binding"/>
    <property type="evidence" value="ECO:0007669"/>
    <property type="project" value="InterPro"/>
</dbReference>
<organism evidence="11 12">
    <name type="scientific">Crenobacter luteus</name>
    <dbReference type="NCBI Taxonomy" id="1452487"/>
    <lineage>
        <taxon>Bacteria</taxon>
        <taxon>Pseudomonadati</taxon>
        <taxon>Pseudomonadota</taxon>
        <taxon>Betaproteobacteria</taxon>
        <taxon>Neisseriales</taxon>
        <taxon>Neisseriaceae</taxon>
        <taxon>Crenobacter</taxon>
    </lineage>
</organism>
<protein>
    <recommendedName>
        <fullName evidence="8">Ancillary SecYEG translocon subunit</fullName>
    </recommendedName>
</protein>
<dbReference type="InterPro" id="IPR018704">
    <property type="entry name" value="SecYEG/CpoB_TPR"/>
</dbReference>
<accession>A0A165FAM6</accession>